<evidence type="ECO:0000313" key="3">
    <source>
        <dbReference type="Proteomes" id="UP000255177"/>
    </source>
</evidence>
<accession>A0A380T4B8</accession>
<dbReference type="RefSeq" id="WP_415842477.1">
    <property type="nucleotide sequence ID" value="NZ_CBCSFG010000005.1"/>
</dbReference>
<organism evidence="2 3">
    <name type="scientific">Pseudomonas wadenswilerensis</name>
    <dbReference type="NCBI Taxonomy" id="1785161"/>
    <lineage>
        <taxon>Bacteria</taxon>
        <taxon>Pseudomonadati</taxon>
        <taxon>Pseudomonadota</taxon>
        <taxon>Gammaproteobacteria</taxon>
        <taxon>Pseudomonadales</taxon>
        <taxon>Pseudomonadaceae</taxon>
        <taxon>Pseudomonas</taxon>
    </lineage>
</organism>
<dbReference type="Pfam" id="PF07484">
    <property type="entry name" value="Collar"/>
    <property type="match status" value="1"/>
</dbReference>
<dbReference type="SUPFAM" id="SSF88874">
    <property type="entry name" value="Receptor-binding domain of short tail fibre protein gp12"/>
    <property type="match status" value="1"/>
</dbReference>
<protein>
    <recommendedName>
        <fullName evidence="1">Phage tail collar domain-containing protein</fullName>
    </recommendedName>
</protein>
<keyword evidence="3" id="KW-1185">Reference proteome</keyword>
<dbReference type="Gene3D" id="3.90.1340.10">
    <property type="entry name" value="Phage tail collar domain"/>
    <property type="match status" value="1"/>
</dbReference>
<name>A0A380T4B8_9PSED</name>
<dbReference type="EMBL" id="UIDD01000010">
    <property type="protein sequence ID" value="SUQ64863.1"/>
    <property type="molecule type" value="Genomic_DNA"/>
</dbReference>
<feature type="domain" description="Phage tail collar" evidence="1">
    <location>
        <begin position="120"/>
        <end position="177"/>
    </location>
</feature>
<evidence type="ECO:0000259" key="1">
    <source>
        <dbReference type="Pfam" id="PF07484"/>
    </source>
</evidence>
<dbReference type="InterPro" id="IPR011083">
    <property type="entry name" value="Phage_tail_collar_dom"/>
</dbReference>
<proteinExistence type="predicted"/>
<dbReference type="InterPro" id="IPR037053">
    <property type="entry name" value="Phage_tail_collar_dom_sf"/>
</dbReference>
<sequence>MTIIYTASNSLPFAALPTTNGVVQYFRATMTNPADATYAPDGLAAAPIYGLGGLLLQGDEIVAGGNVTLVSHIGPLLNGGALCWVLISCDGGAQQVANATRSQHAVTLGQISIASGAAPGDVKYSAANTVPAGWLKADGAAVSRCTYAALFAAIGTTYGKGDGASTFTLPDLRGEFIRGFDDGRGVDAGRVFGSRQKGTLQTYDTTEYNKANGVWSACTSLKTGAASQVAMGVDPYEVTDYATVTIGGADAINNFELPGLGQDRGYSGVTRPRNISLLALIKY</sequence>
<dbReference type="Proteomes" id="UP000255177">
    <property type="component" value="Unassembled WGS sequence"/>
</dbReference>
<dbReference type="AlphaFoldDB" id="A0A380T4B8"/>
<gene>
    <name evidence="2" type="ORF">CCOS864_04333</name>
</gene>
<evidence type="ECO:0000313" key="2">
    <source>
        <dbReference type="EMBL" id="SUQ64863.1"/>
    </source>
</evidence>
<reference evidence="3" key="1">
    <citation type="submission" date="2018-07" db="EMBL/GenBank/DDBJ databases">
        <authorList>
            <person name="Blom J."/>
        </authorList>
    </citation>
    <scope>NUCLEOTIDE SEQUENCE [LARGE SCALE GENOMIC DNA]</scope>
    <source>
        <strain evidence="3">CCOS 864</strain>
    </source>
</reference>